<dbReference type="Pfam" id="PF04963">
    <property type="entry name" value="Sigma54_CBD"/>
    <property type="match status" value="1"/>
</dbReference>
<dbReference type="Pfam" id="PF00309">
    <property type="entry name" value="Sigma54_AID"/>
    <property type="match status" value="1"/>
</dbReference>
<dbReference type="InterPro" id="IPR038709">
    <property type="entry name" value="RpoN_core-bd_sf"/>
</dbReference>
<protein>
    <submittedName>
        <fullName evidence="2">DNA-directed RNA polymerase specialized sigma subunit, sigma24</fullName>
    </submittedName>
</protein>
<dbReference type="PANTHER" id="PTHR32248:SF4">
    <property type="entry name" value="RNA POLYMERASE SIGMA-54 FACTOR"/>
    <property type="match status" value="1"/>
</dbReference>
<evidence type="ECO:0000313" key="2">
    <source>
        <dbReference type="EMBL" id="KEF37824.1"/>
    </source>
</evidence>
<accession>A0A072NJE8</accession>
<keyword evidence="2" id="KW-0240">DNA-directed RNA polymerase</keyword>
<dbReference type="GO" id="GO:0003677">
    <property type="term" value="F:DNA binding"/>
    <property type="evidence" value="ECO:0007669"/>
    <property type="project" value="InterPro"/>
</dbReference>
<dbReference type="InterPro" id="IPR000394">
    <property type="entry name" value="RNA_pol_sigma_54"/>
</dbReference>
<evidence type="ECO:0000313" key="3">
    <source>
        <dbReference type="Proteomes" id="UP000027936"/>
    </source>
</evidence>
<sequence length="274" mass="32355">MEQGLFQNQRLQLVITNKMEQQLSLLHMPIVELERFLMDQALENPLIDMESFDNNHLILKKHQNDKSSEKDWLNNIEQPRNLYDFLLEQLSFLTLKPKEQEIMEYLIFLVDENGYFQGDLQDVSKHFAVPVDLVEQALYRLQTFEPIGVGARTLQECILLQIRDVSNHNELAELVVAHYFELLVERKWREISNKMGVDVTEIQNVFDLLKNLNPRPASSYQNDYPQLIKPELIISEDRQGFIVKINNALYPKLSCDSYYNERMDQLKWTPSSRH</sequence>
<dbReference type="AlphaFoldDB" id="A0A072NJE8"/>
<keyword evidence="2" id="KW-0804">Transcription</keyword>
<dbReference type="GO" id="GO:0001216">
    <property type="term" value="F:DNA-binding transcription activator activity"/>
    <property type="evidence" value="ECO:0007669"/>
    <property type="project" value="InterPro"/>
</dbReference>
<name>A0A072NJE8_SCHAZ</name>
<dbReference type="RefSeq" id="WP_051678220.1">
    <property type="nucleotide sequence ID" value="NZ_JJRY01000011.1"/>
</dbReference>
<dbReference type="Gene3D" id="1.10.10.1330">
    <property type="entry name" value="RNA polymerase sigma-54 factor, core-binding domain"/>
    <property type="match status" value="1"/>
</dbReference>
<feature type="domain" description="RNA polymerase sigma factor 54 core-binding" evidence="1">
    <location>
        <begin position="74"/>
        <end position="259"/>
    </location>
</feature>
<dbReference type="PATRIC" id="fig|1348973.3.peg.2761"/>
<comment type="caution">
    <text evidence="2">The sequence shown here is derived from an EMBL/GenBank/DDBJ whole genome shotgun (WGS) entry which is preliminary data.</text>
</comment>
<dbReference type="OrthoDB" id="9814402at2"/>
<dbReference type="EMBL" id="JJRY01000011">
    <property type="protein sequence ID" value="KEF37824.1"/>
    <property type="molecule type" value="Genomic_DNA"/>
</dbReference>
<dbReference type="PANTHER" id="PTHR32248">
    <property type="entry name" value="RNA POLYMERASE SIGMA-54 FACTOR"/>
    <property type="match status" value="1"/>
</dbReference>
<dbReference type="Proteomes" id="UP000027936">
    <property type="component" value="Unassembled WGS sequence"/>
</dbReference>
<dbReference type="GO" id="GO:0016987">
    <property type="term" value="F:sigma factor activity"/>
    <property type="evidence" value="ECO:0007669"/>
    <property type="project" value="InterPro"/>
</dbReference>
<dbReference type="GO" id="GO:0006352">
    <property type="term" value="P:DNA-templated transcription initiation"/>
    <property type="evidence" value="ECO:0007669"/>
    <property type="project" value="InterPro"/>
</dbReference>
<gene>
    <name evidence="2" type="ORF">M670_02855</name>
</gene>
<organism evidence="2 3">
    <name type="scientific">Schinkia azotoformans MEV2011</name>
    <dbReference type="NCBI Taxonomy" id="1348973"/>
    <lineage>
        <taxon>Bacteria</taxon>
        <taxon>Bacillati</taxon>
        <taxon>Bacillota</taxon>
        <taxon>Bacilli</taxon>
        <taxon>Bacillales</taxon>
        <taxon>Bacillaceae</taxon>
        <taxon>Calidifontibacillus/Schinkia group</taxon>
        <taxon>Schinkia</taxon>
    </lineage>
</organism>
<evidence type="ECO:0000259" key="1">
    <source>
        <dbReference type="Pfam" id="PF04963"/>
    </source>
</evidence>
<dbReference type="GO" id="GO:0000428">
    <property type="term" value="C:DNA-directed RNA polymerase complex"/>
    <property type="evidence" value="ECO:0007669"/>
    <property type="project" value="UniProtKB-KW"/>
</dbReference>
<dbReference type="InterPro" id="IPR007046">
    <property type="entry name" value="RNA_pol_sigma_54_core-bd"/>
</dbReference>
<proteinExistence type="predicted"/>
<reference evidence="2 3" key="1">
    <citation type="submission" date="2014-04" db="EMBL/GenBank/DDBJ databases">
        <title>Draft genome sequence of Bacillus azotoformans MEV2011, a (co-) denitrifying strain unable to grow in the presence of oxygen.</title>
        <authorList>
            <person name="Nielsen M."/>
            <person name="Schreiber L."/>
            <person name="Finster K."/>
            <person name="Schramm A."/>
        </authorList>
    </citation>
    <scope>NUCLEOTIDE SEQUENCE [LARGE SCALE GENOMIC DNA]</scope>
    <source>
        <strain evidence="2 3">MEV2011</strain>
    </source>
</reference>